<sequence length="483" mass="54613">MNLDFDLHDRQGEALLSQATEILYGGAAGGGKSHLMRIMAIILCCMIPRLQIYLFRRNFNDLTANHMVGPSGFPALLDHMVKAGKCKINYSSNVIKFWNGSHINLCHLQYEKDIYTYQGAEIHVLLMDELTHFTETMYRFLRNRVRLGALKIPKNFFRPLPLIFCGSNPGGIGHNWVKRTFVTAAPEMHMVKQPKREGGMIRQYIPAKMTDNPTLMENDPDYGDRLEGLGDPALVAAMKEGDWDIVAGGALDDVWSNKSVIPRMKVPKGWTIERSMDWGSTHPFSIGWWAIANGAPLVDEKTGEEYHIPNGSLIRIAEWYGCKENEANTGLKLSAGEVAEGILEIEENLLIGGWIHDKPWPGPADGQIYAVKERDVETIAKKMEDKGVHWVRADKSQGSRINGLELFRQRLKNVKMDNYEEPGIYFMENCTAAINTLPVIPRDKNNSEDVDTHSEDHVYDDCRYMVLRGVNRYATSLNVKMGR</sequence>
<proteinExistence type="predicted"/>
<name>A0AAU8GFZ2_9CAUD</name>
<dbReference type="EMBL" id="PP856725">
    <property type="protein sequence ID" value="XCH40918.1"/>
    <property type="molecule type" value="Genomic_DNA"/>
</dbReference>
<dbReference type="InterPro" id="IPR027417">
    <property type="entry name" value="P-loop_NTPase"/>
</dbReference>
<gene>
    <name evidence="1" type="ORF">QSPPMHGG_CDS0062</name>
</gene>
<accession>A0AAU8GFZ2</accession>
<dbReference type="Gene3D" id="3.40.50.300">
    <property type="entry name" value="P-loop containing nucleotide triphosphate hydrolases"/>
    <property type="match status" value="1"/>
</dbReference>
<dbReference type="Gene3D" id="3.30.420.280">
    <property type="match status" value="1"/>
</dbReference>
<evidence type="ECO:0000313" key="1">
    <source>
        <dbReference type="EMBL" id="XCH40918.1"/>
    </source>
</evidence>
<organism evidence="1">
    <name type="scientific">Salmonella phage vB_SEnST11_KE26</name>
    <dbReference type="NCBI Taxonomy" id="3161177"/>
    <lineage>
        <taxon>Viruses</taxon>
        <taxon>Duplodnaviria</taxon>
        <taxon>Heunggongvirae</taxon>
        <taxon>Uroviricota</taxon>
        <taxon>Caudoviricetes</taxon>
        <taxon>Rosemountvirus</taxon>
    </lineage>
</organism>
<reference evidence="1" key="1">
    <citation type="submission" date="2024-05" db="EMBL/GenBank/DDBJ databases">
        <authorList>
            <person name="Mugo M.M."/>
            <person name="Musyoki A.M."/>
            <person name="Makumi A.M."/>
            <person name="Mutai I."/>
            <person name="Drechsel O."/>
            <person name="Kering K.K."/>
            <person name="Muturi P."/>
            <person name="Mbae C.K."/>
            <person name="Kariuki S.M."/>
        </authorList>
    </citation>
    <scope>NUCLEOTIDE SEQUENCE</scope>
</reference>
<protein>
    <submittedName>
        <fullName evidence="1">Terminase large subunit</fullName>
    </submittedName>
</protein>